<keyword evidence="2" id="KW-1185">Reference proteome</keyword>
<name>A0AAD8DWW9_MYTSE</name>
<comment type="caution">
    <text evidence="1">The sequence shown here is derived from an EMBL/GenBank/DDBJ whole genome shotgun (WGS) entry which is preliminary data.</text>
</comment>
<reference evidence="1" key="1">
    <citation type="submission" date="2023-03" db="EMBL/GenBank/DDBJ databases">
        <title>Chromosome-level genomes of two armyworms, Mythimna separata and Mythimna loreyi, provide insights into the biosynthesis and reception of sex pheromones.</title>
        <authorList>
            <person name="Zhao H."/>
        </authorList>
    </citation>
    <scope>NUCLEOTIDE SEQUENCE</scope>
    <source>
        <strain evidence="1">BeijingLab</strain>
        <tissue evidence="1">Pupa</tissue>
    </source>
</reference>
<evidence type="ECO:0000313" key="2">
    <source>
        <dbReference type="Proteomes" id="UP001231518"/>
    </source>
</evidence>
<gene>
    <name evidence="1" type="ORF">PYW07_006594</name>
</gene>
<protein>
    <submittedName>
        <fullName evidence="1">Uncharacterized protein</fullName>
    </submittedName>
</protein>
<dbReference type="EMBL" id="JARGEI010000007">
    <property type="protein sequence ID" value="KAJ8728898.1"/>
    <property type="molecule type" value="Genomic_DNA"/>
</dbReference>
<dbReference type="Proteomes" id="UP001231518">
    <property type="component" value="Chromosome 19"/>
</dbReference>
<dbReference type="AlphaFoldDB" id="A0AAD8DWW9"/>
<organism evidence="1 2">
    <name type="scientific">Mythimna separata</name>
    <name type="common">Oriental armyworm</name>
    <name type="synonym">Pseudaletia separata</name>
    <dbReference type="NCBI Taxonomy" id="271217"/>
    <lineage>
        <taxon>Eukaryota</taxon>
        <taxon>Metazoa</taxon>
        <taxon>Ecdysozoa</taxon>
        <taxon>Arthropoda</taxon>
        <taxon>Hexapoda</taxon>
        <taxon>Insecta</taxon>
        <taxon>Pterygota</taxon>
        <taxon>Neoptera</taxon>
        <taxon>Endopterygota</taxon>
        <taxon>Lepidoptera</taxon>
        <taxon>Glossata</taxon>
        <taxon>Ditrysia</taxon>
        <taxon>Noctuoidea</taxon>
        <taxon>Noctuidae</taxon>
        <taxon>Noctuinae</taxon>
        <taxon>Hadenini</taxon>
        <taxon>Mythimna</taxon>
    </lineage>
</organism>
<proteinExistence type="predicted"/>
<evidence type="ECO:0000313" key="1">
    <source>
        <dbReference type="EMBL" id="KAJ8728898.1"/>
    </source>
</evidence>
<sequence length="128" mass="15005">MARYADNEFAKNEEEFWKKYRVNKELFEVIYKDLEPLMPQPTRRSDIPRKYKAQSELEVDRGSASIELLKGLEARAQLVQELMSRPTHQQLETIVDFLEQNPGIAKGLLRTAHAMQQTKRKWDEIAVS</sequence>
<accession>A0AAD8DWW9</accession>